<feature type="transmembrane region" description="Helical" evidence="13">
    <location>
        <begin position="266"/>
        <end position="286"/>
    </location>
</feature>
<evidence type="ECO:0000256" key="13">
    <source>
        <dbReference type="SAM" id="Phobius"/>
    </source>
</evidence>
<dbReference type="PANTHER" id="PTHR47685:SF1">
    <property type="entry name" value="MAGNESIUM TRANSPORT PROTEIN CORA"/>
    <property type="match status" value="1"/>
</dbReference>
<proteinExistence type="inferred from homology"/>
<dbReference type="Gene3D" id="1.20.58.340">
    <property type="entry name" value="Magnesium transport protein CorA, transmembrane region"/>
    <property type="match status" value="2"/>
</dbReference>
<evidence type="ECO:0000256" key="11">
    <source>
        <dbReference type="ARBA" id="ARBA00023136"/>
    </source>
</evidence>
<keyword evidence="7 13" id="KW-0812">Transmembrane</keyword>
<sequence>MILAHPPRIKPFPVTSPAEADQAVWLDLLDPSPEDIRLVEAATGLEIPTRADLEEIETSSRQYREGDVLYLSMTLLRRVEGGVFKGPLGFVLSRDHLLSLRYTDYPVFQLFSDRLAKGEEHVGSSAMFVGLLEAIIDRLADILEHTGGELDRLSRRIFNVEAGGRLRRPERQHDRAMRLTLAQIGRTGELVSAVRDSLLGVQRICSYLADNTFDTCPAAIGQRLQTLQRDVGSLTDYENQCMEKVHFLLDATLGFINIDQNGGLRLLTVVSFIGVPPTLVASIYGMNFEHMPELHWHYGYFYALALMAVTICLPLLWFWRKGWLGRSA</sequence>
<dbReference type="GO" id="GO:0015087">
    <property type="term" value="F:cobalt ion transmembrane transporter activity"/>
    <property type="evidence" value="ECO:0007669"/>
    <property type="project" value="TreeGrafter"/>
</dbReference>
<protein>
    <recommendedName>
        <fullName evidence="3">Magnesium transport protein CorA</fullName>
    </recommendedName>
</protein>
<dbReference type="InterPro" id="IPR002523">
    <property type="entry name" value="MgTranspt_CorA/ZnTranspt_ZntB"/>
</dbReference>
<evidence type="ECO:0000256" key="5">
    <source>
        <dbReference type="ARBA" id="ARBA00022475"/>
    </source>
</evidence>
<keyword evidence="4" id="KW-0813">Transport</keyword>
<feature type="transmembrane region" description="Helical" evidence="13">
    <location>
        <begin position="298"/>
        <end position="319"/>
    </location>
</feature>
<dbReference type="CDD" id="cd12837">
    <property type="entry name" value="EcCorA-like_u1"/>
    <property type="match status" value="1"/>
</dbReference>
<dbReference type="InterPro" id="IPR045861">
    <property type="entry name" value="CorA_cytoplasmic_dom"/>
</dbReference>
<keyword evidence="9 13" id="KW-1133">Transmembrane helix</keyword>
<dbReference type="AlphaFoldDB" id="A0A850NWE0"/>
<accession>A0A850NWE0</accession>
<evidence type="ECO:0000256" key="8">
    <source>
        <dbReference type="ARBA" id="ARBA00022842"/>
    </source>
</evidence>
<evidence type="ECO:0000256" key="2">
    <source>
        <dbReference type="ARBA" id="ARBA00009765"/>
    </source>
</evidence>
<dbReference type="Proteomes" id="UP000565205">
    <property type="component" value="Unassembled WGS sequence"/>
</dbReference>
<evidence type="ECO:0000313" key="17">
    <source>
        <dbReference type="Proteomes" id="UP000565205"/>
    </source>
</evidence>
<keyword evidence="6" id="KW-0997">Cell inner membrane</keyword>
<dbReference type="InterPro" id="IPR045863">
    <property type="entry name" value="CorA_TM1_TM2"/>
</dbReference>
<evidence type="ECO:0000256" key="12">
    <source>
        <dbReference type="ARBA" id="ARBA00034269"/>
    </source>
</evidence>
<dbReference type="Pfam" id="PF01544">
    <property type="entry name" value="CorA"/>
    <property type="match status" value="1"/>
</dbReference>
<dbReference type="InterPro" id="IPR050829">
    <property type="entry name" value="CorA_MIT"/>
</dbReference>
<keyword evidence="16" id="KW-1185">Reference proteome</keyword>
<comment type="catalytic activity">
    <reaction evidence="12">
        <text>Mg(2+)(in) = Mg(2+)(out)</text>
        <dbReference type="Rhea" id="RHEA:29827"/>
        <dbReference type="ChEBI" id="CHEBI:18420"/>
    </reaction>
</comment>
<keyword evidence="11 13" id="KW-0472">Membrane</keyword>
<evidence type="ECO:0000256" key="6">
    <source>
        <dbReference type="ARBA" id="ARBA00022519"/>
    </source>
</evidence>
<dbReference type="Gene3D" id="3.30.460.20">
    <property type="entry name" value="CorA soluble domain-like"/>
    <property type="match status" value="1"/>
</dbReference>
<evidence type="ECO:0000256" key="4">
    <source>
        <dbReference type="ARBA" id="ARBA00022448"/>
    </source>
</evidence>
<gene>
    <name evidence="14" type="ORF">FHR90_000049</name>
    <name evidence="15" type="ORF">HUK83_12490</name>
</gene>
<evidence type="ECO:0000256" key="9">
    <source>
        <dbReference type="ARBA" id="ARBA00022989"/>
    </source>
</evidence>
<name>A0A850NWE0_9PROT</name>
<dbReference type="FunFam" id="1.20.58.340:FF:000001">
    <property type="entry name" value="Magnesium transport protein CorA"/>
    <property type="match status" value="1"/>
</dbReference>
<organism evidence="15 17">
    <name type="scientific">Endobacter medicaginis</name>
    <dbReference type="NCBI Taxonomy" id="1181271"/>
    <lineage>
        <taxon>Bacteria</taxon>
        <taxon>Pseudomonadati</taxon>
        <taxon>Pseudomonadota</taxon>
        <taxon>Alphaproteobacteria</taxon>
        <taxon>Acetobacterales</taxon>
        <taxon>Acetobacteraceae</taxon>
        <taxon>Endobacter</taxon>
    </lineage>
</organism>
<dbReference type="Proteomes" id="UP000557688">
    <property type="component" value="Unassembled WGS sequence"/>
</dbReference>
<dbReference type="GO" id="GO:0015095">
    <property type="term" value="F:magnesium ion transmembrane transporter activity"/>
    <property type="evidence" value="ECO:0007669"/>
    <property type="project" value="TreeGrafter"/>
</dbReference>
<keyword evidence="5" id="KW-1003">Cell membrane</keyword>
<dbReference type="SUPFAM" id="SSF143865">
    <property type="entry name" value="CorA soluble domain-like"/>
    <property type="match status" value="1"/>
</dbReference>
<dbReference type="EMBL" id="JACHXV010000001">
    <property type="protein sequence ID" value="MBB3172243.1"/>
    <property type="molecule type" value="Genomic_DNA"/>
</dbReference>
<evidence type="ECO:0000256" key="7">
    <source>
        <dbReference type="ARBA" id="ARBA00022692"/>
    </source>
</evidence>
<evidence type="ECO:0000256" key="3">
    <source>
        <dbReference type="ARBA" id="ARBA00019439"/>
    </source>
</evidence>
<evidence type="ECO:0000313" key="14">
    <source>
        <dbReference type="EMBL" id="MBB3172243.1"/>
    </source>
</evidence>
<evidence type="ECO:0000256" key="10">
    <source>
        <dbReference type="ARBA" id="ARBA00023065"/>
    </source>
</evidence>
<dbReference type="EMBL" id="JABXXQ010000297">
    <property type="protein sequence ID" value="NVN31148.1"/>
    <property type="molecule type" value="Genomic_DNA"/>
</dbReference>
<dbReference type="GO" id="GO:0005886">
    <property type="term" value="C:plasma membrane"/>
    <property type="evidence" value="ECO:0007669"/>
    <property type="project" value="UniProtKB-SubCell"/>
</dbReference>
<dbReference type="GO" id="GO:0015099">
    <property type="term" value="F:nickel cation transmembrane transporter activity"/>
    <property type="evidence" value="ECO:0007669"/>
    <property type="project" value="TreeGrafter"/>
</dbReference>
<keyword evidence="10" id="KW-0406">Ion transport</keyword>
<comment type="subcellular location">
    <subcellularLocation>
        <location evidence="1">Cell inner membrane</location>
        <topology evidence="1">Multi-pass membrane protein</topology>
    </subcellularLocation>
</comment>
<dbReference type="RefSeq" id="WP_176625236.1">
    <property type="nucleotide sequence ID" value="NZ_JABXXQ010000297.1"/>
</dbReference>
<evidence type="ECO:0000256" key="1">
    <source>
        <dbReference type="ARBA" id="ARBA00004429"/>
    </source>
</evidence>
<evidence type="ECO:0000313" key="15">
    <source>
        <dbReference type="EMBL" id="NVN31148.1"/>
    </source>
</evidence>
<comment type="similarity">
    <text evidence="2">Belongs to the CorA metal ion transporter (MIT) (TC 1.A.35) family.</text>
</comment>
<reference evidence="14 16" key="2">
    <citation type="submission" date="2020-08" db="EMBL/GenBank/DDBJ databases">
        <title>Genomic Encyclopedia of Type Strains, Phase III (KMG-III): the genomes of soil and plant-associated and newly described type strains.</title>
        <authorList>
            <person name="Whitman W."/>
        </authorList>
    </citation>
    <scope>NUCLEOTIDE SEQUENCE [LARGE SCALE GENOMIC DNA]</scope>
    <source>
        <strain evidence="14 16">CECT 8088</strain>
    </source>
</reference>
<comment type="caution">
    <text evidence="15">The sequence shown here is derived from an EMBL/GenBank/DDBJ whole genome shotgun (WGS) entry which is preliminary data.</text>
</comment>
<dbReference type="PANTHER" id="PTHR47685">
    <property type="entry name" value="MAGNESIUM TRANSPORT PROTEIN CORA"/>
    <property type="match status" value="1"/>
</dbReference>
<evidence type="ECO:0000313" key="16">
    <source>
        <dbReference type="Proteomes" id="UP000557688"/>
    </source>
</evidence>
<dbReference type="SUPFAM" id="SSF144083">
    <property type="entry name" value="Magnesium transport protein CorA, transmembrane region"/>
    <property type="match status" value="1"/>
</dbReference>
<keyword evidence="8" id="KW-0460">Magnesium</keyword>
<reference evidence="15 17" key="1">
    <citation type="submission" date="2020-06" db="EMBL/GenBank/DDBJ databases">
        <title>Description of novel acetic acid bacteria.</title>
        <authorList>
            <person name="Sombolestani A."/>
        </authorList>
    </citation>
    <scope>NUCLEOTIDE SEQUENCE [LARGE SCALE GENOMIC DNA]</scope>
    <source>
        <strain evidence="15 17">LMG 26838</strain>
    </source>
</reference>